<dbReference type="RefSeq" id="WP_027473050.1">
    <property type="nucleotide sequence ID" value="NZ_BAMD01000025.1"/>
</dbReference>
<dbReference type="SUPFAM" id="SSF50494">
    <property type="entry name" value="Trypsin-like serine proteases"/>
    <property type="match status" value="1"/>
</dbReference>
<feature type="active site" description="Charge relay system" evidence="4">
    <location>
        <position position="142"/>
    </location>
</feature>
<dbReference type="Gene3D" id="2.40.10.120">
    <property type="match status" value="1"/>
</dbReference>
<dbReference type="GO" id="GO:0006508">
    <property type="term" value="P:proteolysis"/>
    <property type="evidence" value="ECO:0007669"/>
    <property type="project" value="UniProtKB-KW"/>
</dbReference>
<organism evidence="6 7">
    <name type="scientific">Saccharicrinis fermentans DSM 9555 = JCM 21142</name>
    <dbReference type="NCBI Taxonomy" id="869213"/>
    <lineage>
        <taxon>Bacteria</taxon>
        <taxon>Pseudomonadati</taxon>
        <taxon>Bacteroidota</taxon>
        <taxon>Bacteroidia</taxon>
        <taxon>Marinilabiliales</taxon>
        <taxon>Marinilabiliaceae</taxon>
        <taxon>Saccharicrinis</taxon>
    </lineage>
</organism>
<dbReference type="PANTHER" id="PTHR43343:SF3">
    <property type="entry name" value="PROTEASE DO-LIKE 8, CHLOROPLASTIC"/>
    <property type="match status" value="1"/>
</dbReference>
<sequence>MKFYVEKIICVGFVLALLCSFIYSQGINSDLSQVEEEPIAPVSQLVDDLKIQSFFYEKAEELYHGGNCVPFSVLNEQISNVRCKIELDKLQSNRETLSYESQRKGTLIIGKLCKCATCPNIHLMTASAFVISKDGLCVTNHHVFSPSSMDKNSYMAVFVMDIEGNVFPVEEVMAANKENDVAIFRVNTSETKLTPLSLGSDIKTGEEVSVVSHPQRQFYTYTKGYVTRHFESHDAPRFSISAEFAVGSSGAPIFNSEGKVVGVVSATRANYDSSGKSLQMVVKIAIPIEGVKKLYANECF</sequence>
<dbReference type="InterPro" id="IPR008256">
    <property type="entry name" value="Peptidase_S1B"/>
</dbReference>
<keyword evidence="1 5" id="KW-0645">Protease</keyword>
<gene>
    <name evidence="6" type="ORF">JCM21142_52220</name>
</gene>
<evidence type="ECO:0000256" key="3">
    <source>
        <dbReference type="ARBA" id="ARBA00022825"/>
    </source>
</evidence>
<dbReference type="InterPro" id="IPR009003">
    <property type="entry name" value="Peptidase_S1_PA"/>
</dbReference>
<protein>
    <recommendedName>
        <fullName evidence="5">Serine protease</fullName>
        <ecNumber evidence="5">3.4.21.-</ecNumber>
    </recommendedName>
</protein>
<evidence type="ECO:0000313" key="7">
    <source>
        <dbReference type="Proteomes" id="UP000019402"/>
    </source>
</evidence>
<feature type="active site" description="Charge relay system" evidence="4">
    <location>
        <position position="180"/>
    </location>
</feature>
<accession>W7Y5X2</accession>
<comment type="similarity">
    <text evidence="5">Belongs to the peptidase S1B family.</text>
</comment>
<reference evidence="6 7" key="1">
    <citation type="journal article" date="2014" name="Genome Announc.">
        <title>Draft Genome Sequence of Cytophaga fermentans JCM 21142T, a Facultative Anaerobe Isolated from Marine Mud.</title>
        <authorList>
            <person name="Starns D."/>
            <person name="Oshima K."/>
            <person name="Suda W."/>
            <person name="Iino T."/>
            <person name="Yuki M."/>
            <person name="Inoue J."/>
            <person name="Kitamura K."/>
            <person name="Iida T."/>
            <person name="Darby A."/>
            <person name="Hattori M."/>
            <person name="Ohkuma M."/>
        </authorList>
    </citation>
    <scope>NUCLEOTIDE SEQUENCE [LARGE SCALE GENOMIC DNA]</scope>
    <source>
        <strain evidence="6 7">JCM 21142</strain>
    </source>
</reference>
<dbReference type="PRINTS" id="PR00839">
    <property type="entry name" value="V8PROTEASE"/>
</dbReference>
<keyword evidence="3 5" id="KW-0720">Serine protease</keyword>
<proteinExistence type="inferred from homology"/>
<comment type="caution">
    <text evidence="6">The sequence shown here is derived from an EMBL/GenBank/DDBJ whole genome shotgun (WGS) entry which is preliminary data.</text>
</comment>
<dbReference type="GO" id="GO:0008236">
    <property type="term" value="F:serine-type peptidase activity"/>
    <property type="evidence" value="ECO:0007669"/>
    <property type="project" value="UniProtKB-KW"/>
</dbReference>
<dbReference type="PANTHER" id="PTHR43343">
    <property type="entry name" value="PEPTIDASE S12"/>
    <property type="match status" value="1"/>
</dbReference>
<evidence type="ECO:0000256" key="5">
    <source>
        <dbReference type="RuleBase" id="RU004296"/>
    </source>
</evidence>
<evidence type="ECO:0000256" key="1">
    <source>
        <dbReference type="ARBA" id="ARBA00022670"/>
    </source>
</evidence>
<dbReference type="InterPro" id="IPR051201">
    <property type="entry name" value="Chloro_Bact_Ser_Proteases"/>
</dbReference>
<evidence type="ECO:0000256" key="2">
    <source>
        <dbReference type="ARBA" id="ARBA00022801"/>
    </source>
</evidence>
<dbReference type="EC" id="3.4.21.-" evidence="5"/>
<evidence type="ECO:0000256" key="4">
    <source>
        <dbReference type="PIRSR" id="PIRSR608256-1"/>
    </source>
</evidence>
<dbReference type="EMBL" id="BAMD01000025">
    <property type="protein sequence ID" value="GAF03542.1"/>
    <property type="molecule type" value="Genomic_DNA"/>
</dbReference>
<dbReference type="STRING" id="869213.GCA_000517085_03673"/>
<evidence type="ECO:0000313" key="6">
    <source>
        <dbReference type="EMBL" id="GAF03542.1"/>
    </source>
</evidence>
<dbReference type="eggNOG" id="COG0265">
    <property type="taxonomic scope" value="Bacteria"/>
</dbReference>
<name>W7Y5X2_9BACT</name>
<feature type="active site" description="Charge relay system" evidence="4">
    <location>
        <position position="249"/>
    </location>
</feature>
<dbReference type="Proteomes" id="UP000019402">
    <property type="component" value="Unassembled WGS sequence"/>
</dbReference>
<keyword evidence="7" id="KW-1185">Reference proteome</keyword>
<keyword evidence="2 5" id="KW-0378">Hydrolase</keyword>
<dbReference type="Pfam" id="PF13365">
    <property type="entry name" value="Trypsin_2"/>
    <property type="match status" value="1"/>
</dbReference>
<dbReference type="OrthoDB" id="636533at2"/>
<dbReference type="AlphaFoldDB" id="W7Y5X2"/>